<name>A0ABU5GPP6_9GAMM</name>
<evidence type="ECO:0000256" key="2">
    <source>
        <dbReference type="SAM" id="SignalP"/>
    </source>
</evidence>
<accession>A0ABU5GPP6</accession>
<evidence type="ECO:0000313" key="3">
    <source>
        <dbReference type="EMBL" id="MDY7218532.1"/>
    </source>
</evidence>
<proteinExistence type="predicted"/>
<feature type="chain" id="PRO_5046472534" evidence="2">
    <location>
        <begin position="28"/>
        <end position="464"/>
    </location>
</feature>
<keyword evidence="1" id="KW-0175">Coiled coil</keyword>
<reference evidence="3 4" key="1">
    <citation type="submission" date="2023-12" db="EMBL/GenBank/DDBJ databases">
        <title>Denitrificimonas halotolerans sp. nov.,a novel species isolated from landfill leachate.</title>
        <authorList>
            <person name="Wang S."/>
        </authorList>
    </citation>
    <scope>NUCLEOTIDE SEQUENCE [LARGE SCALE GENOMIC DNA]</scope>
    <source>
        <strain evidence="3 4">JX-1</strain>
    </source>
</reference>
<sequence length="464" mass="49549">MNIKTPHTTLKLLAIAVLLATSTSSHAFDIRERPYEKVSGTAVNDKLSYELGGGAAYGAASTRIVPPGIGFGIQWKADMMCGNMDLQSTIKNQLNGSTDGFKSIMGGIVESATGAIMSLPAMLIQRSNPGLYELLSNGVLQARVDFDRSKMSCQAILDQAGSYLDGGPSVASLAKAEAMKSAIRATDGDSVAAEKKAEADGTENGIEWMGEKRGGAGQKPIAFTEDITRRAYNTTVGRTSNTNAMVTAAQCNGAAICTLWSSPQIAAEFAKKVVGETELATCQDGCDPSVVKPGTGLLHLADEVYEEKAEIMLKLLDKTQKISEEELRKLSTPMLPVSRSVIEALRDDPDGQVLSQRLLSEISLADIIWKGMQLMRLLMTGAQNPDVQKVAEAKQHVSDKVANLQAEIDSMKMEMDMRRDLASNTATAALNRAAAARAQSGFVLEADASPDRIQQAEKGQEATQ</sequence>
<keyword evidence="2" id="KW-0732">Signal</keyword>
<evidence type="ECO:0000256" key="1">
    <source>
        <dbReference type="SAM" id="Coils"/>
    </source>
</evidence>
<feature type="signal peptide" evidence="2">
    <location>
        <begin position="1"/>
        <end position="27"/>
    </location>
</feature>
<gene>
    <name evidence="3" type="ORF">TOI97_02905</name>
</gene>
<dbReference type="EMBL" id="JAXIVU010000002">
    <property type="protein sequence ID" value="MDY7218532.1"/>
    <property type="molecule type" value="Genomic_DNA"/>
</dbReference>
<comment type="caution">
    <text evidence="3">The sequence shown here is derived from an EMBL/GenBank/DDBJ whole genome shotgun (WGS) entry which is preliminary data.</text>
</comment>
<dbReference type="NCBIfam" id="TIGR03755">
    <property type="entry name" value="conj_TIGR03755"/>
    <property type="match status" value="1"/>
</dbReference>
<dbReference type="RefSeq" id="WP_321552625.1">
    <property type="nucleotide sequence ID" value="NZ_JAXIVU010000002.1"/>
</dbReference>
<dbReference type="Proteomes" id="UP001294570">
    <property type="component" value="Unassembled WGS sequence"/>
</dbReference>
<protein>
    <submittedName>
        <fullName evidence="3">Integrating conjugative element protein</fullName>
    </submittedName>
</protein>
<organism evidence="3 4">
    <name type="scientific">Denitrificimonas halotolerans</name>
    <dbReference type="NCBI Taxonomy" id="3098930"/>
    <lineage>
        <taxon>Bacteria</taxon>
        <taxon>Pseudomonadati</taxon>
        <taxon>Pseudomonadota</taxon>
        <taxon>Gammaproteobacteria</taxon>
        <taxon>Pseudomonadales</taxon>
        <taxon>Pseudomonadaceae</taxon>
        <taxon>Denitrificimonas</taxon>
    </lineage>
</organism>
<evidence type="ECO:0000313" key="4">
    <source>
        <dbReference type="Proteomes" id="UP001294570"/>
    </source>
</evidence>
<dbReference type="InterPro" id="IPR021204">
    <property type="entry name" value="Integr_conj_element_PFL4711"/>
</dbReference>
<feature type="coiled-coil region" evidence="1">
    <location>
        <begin position="387"/>
        <end position="414"/>
    </location>
</feature>
<keyword evidence="4" id="KW-1185">Reference proteome</keyword>